<feature type="transmembrane region" description="Helical" evidence="9">
    <location>
        <begin position="122"/>
        <end position="142"/>
    </location>
</feature>
<evidence type="ECO:0000256" key="4">
    <source>
        <dbReference type="ARBA" id="ARBA00022679"/>
    </source>
</evidence>
<keyword evidence="9" id="KW-1133">Transmembrane helix</keyword>
<dbReference type="Pfam" id="PF13796">
    <property type="entry name" value="Sensor"/>
    <property type="match status" value="1"/>
</dbReference>
<keyword evidence="8" id="KW-0902">Two-component regulatory system</keyword>
<comment type="catalytic activity">
    <reaction evidence="1">
        <text>ATP + protein L-histidine = ADP + protein N-phospho-L-histidine.</text>
        <dbReference type="EC" id="2.7.13.3"/>
    </reaction>
</comment>
<evidence type="ECO:0000256" key="1">
    <source>
        <dbReference type="ARBA" id="ARBA00000085"/>
    </source>
</evidence>
<dbReference type="GO" id="GO:0005524">
    <property type="term" value="F:ATP binding"/>
    <property type="evidence" value="ECO:0007669"/>
    <property type="project" value="UniProtKB-KW"/>
</dbReference>
<dbReference type="SUPFAM" id="SSF55874">
    <property type="entry name" value="ATPase domain of HSP90 chaperone/DNA topoisomerase II/histidine kinase"/>
    <property type="match status" value="1"/>
</dbReference>
<dbReference type="CDD" id="cd16917">
    <property type="entry name" value="HATPase_UhpB-NarQ-NarX-like"/>
    <property type="match status" value="1"/>
</dbReference>
<gene>
    <name evidence="12" type="ORF">GA0070214_109210</name>
</gene>
<evidence type="ECO:0000256" key="8">
    <source>
        <dbReference type="ARBA" id="ARBA00023012"/>
    </source>
</evidence>
<keyword evidence="13" id="KW-1185">Reference proteome</keyword>
<evidence type="ECO:0000259" key="10">
    <source>
        <dbReference type="Pfam" id="PF07730"/>
    </source>
</evidence>
<keyword evidence="4" id="KW-0808">Transferase</keyword>
<dbReference type="GO" id="GO:0046983">
    <property type="term" value="F:protein dimerization activity"/>
    <property type="evidence" value="ECO:0007669"/>
    <property type="project" value="InterPro"/>
</dbReference>
<keyword evidence="6 12" id="KW-0418">Kinase</keyword>
<keyword evidence="5" id="KW-0547">Nucleotide-binding</keyword>
<name>A0A1C4YRX6_9ACTN</name>
<sequence>MPQNGPVDGVRGLLRTWIRPGAVTAAQGLLIALLSLTTHVALFVLSLVSLLLIPVFGVGFALFPVATALVRFCAGLHRRLARWGGVEMATPYRPAPAGAQFGTWRRFRWVVGDPATWRDLSWLLPGAVTGAVCLAAFVLPLYGLEGMLGLPLVLHLTVGFGYGPFWPIDNLAEALLCFPLGALFLAGGLAAGRWLVWLHLAFARFFLPPTRTAELALRVRQLTVTRADTVDAQAAELRRIERDLHDGAQARIVALSMSIGLAEQLVGDDPEAVRRLLAEARETSGQALAELRGLVRGIHPPVLAERGLAGAVRALALAVPLPVAVTVDLPGRPAAPVESAAYFAVAEGLANVSKHSGASRAWVELGHADGRLTIVVGDDGRGGADPAAGSGLAGMGRRLAAFDGTMVVTSPAGGPTVISMELPCELSSPRISPSSGTG</sequence>
<evidence type="ECO:0000256" key="7">
    <source>
        <dbReference type="ARBA" id="ARBA00022840"/>
    </source>
</evidence>
<dbReference type="GO" id="GO:0000155">
    <property type="term" value="F:phosphorelay sensor kinase activity"/>
    <property type="evidence" value="ECO:0007669"/>
    <property type="project" value="InterPro"/>
</dbReference>
<keyword evidence="3" id="KW-0597">Phosphoprotein</keyword>
<evidence type="ECO:0000259" key="11">
    <source>
        <dbReference type="Pfam" id="PF13796"/>
    </source>
</evidence>
<dbReference type="InterPro" id="IPR011712">
    <property type="entry name" value="Sig_transdc_His_kin_sub3_dim/P"/>
</dbReference>
<keyword evidence="9" id="KW-0472">Membrane</keyword>
<proteinExistence type="predicted"/>
<dbReference type="PANTHER" id="PTHR24421">
    <property type="entry name" value="NITRATE/NITRITE SENSOR PROTEIN NARX-RELATED"/>
    <property type="match status" value="1"/>
</dbReference>
<dbReference type="EMBL" id="FMCS01000009">
    <property type="protein sequence ID" value="SCF23426.1"/>
    <property type="molecule type" value="Genomic_DNA"/>
</dbReference>
<evidence type="ECO:0000256" key="6">
    <source>
        <dbReference type="ARBA" id="ARBA00022777"/>
    </source>
</evidence>
<protein>
    <recommendedName>
        <fullName evidence="2">histidine kinase</fullName>
        <ecNumber evidence="2">2.7.13.3</ecNumber>
    </recommendedName>
</protein>
<organism evidence="12 13">
    <name type="scientific">Micromonospora chaiyaphumensis</name>
    <dbReference type="NCBI Taxonomy" id="307119"/>
    <lineage>
        <taxon>Bacteria</taxon>
        <taxon>Bacillati</taxon>
        <taxon>Actinomycetota</taxon>
        <taxon>Actinomycetes</taxon>
        <taxon>Micromonosporales</taxon>
        <taxon>Micromonosporaceae</taxon>
        <taxon>Micromonospora</taxon>
    </lineage>
</organism>
<evidence type="ECO:0000313" key="12">
    <source>
        <dbReference type="EMBL" id="SCF23426.1"/>
    </source>
</evidence>
<feature type="domain" description="Signal transduction histidine kinase subgroup 3 dimerisation and phosphoacceptor" evidence="10">
    <location>
        <begin position="236"/>
        <end position="303"/>
    </location>
</feature>
<dbReference type="InterPro" id="IPR050482">
    <property type="entry name" value="Sensor_HK_TwoCompSys"/>
</dbReference>
<keyword evidence="7" id="KW-0067">ATP-binding</keyword>
<feature type="transmembrane region" description="Helical" evidence="9">
    <location>
        <begin position="21"/>
        <end position="45"/>
    </location>
</feature>
<dbReference type="Gene3D" id="1.20.5.1930">
    <property type="match status" value="1"/>
</dbReference>
<evidence type="ECO:0000313" key="13">
    <source>
        <dbReference type="Proteomes" id="UP000199629"/>
    </source>
</evidence>
<dbReference type="Pfam" id="PF07730">
    <property type="entry name" value="HisKA_3"/>
    <property type="match status" value="1"/>
</dbReference>
<reference evidence="13" key="1">
    <citation type="submission" date="2016-06" db="EMBL/GenBank/DDBJ databases">
        <authorList>
            <person name="Varghese N."/>
            <person name="Submissions Spin"/>
        </authorList>
    </citation>
    <scope>NUCLEOTIDE SEQUENCE [LARGE SCALE GENOMIC DNA]</scope>
    <source>
        <strain evidence="13">DSM 45246</strain>
    </source>
</reference>
<evidence type="ECO:0000256" key="9">
    <source>
        <dbReference type="SAM" id="Phobius"/>
    </source>
</evidence>
<feature type="transmembrane region" description="Helical" evidence="9">
    <location>
        <begin position="175"/>
        <end position="197"/>
    </location>
</feature>
<feature type="transmembrane region" description="Helical" evidence="9">
    <location>
        <begin position="51"/>
        <end position="74"/>
    </location>
</feature>
<accession>A0A1C4YRX6</accession>
<dbReference type="GO" id="GO:0016020">
    <property type="term" value="C:membrane"/>
    <property type="evidence" value="ECO:0007669"/>
    <property type="project" value="InterPro"/>
</dbReference>
<dbReference type="Proteomes" id="UP000199629">
    <property type="component" value="Unassembled WGS sequence"/>
</dbReference>
<evidence type="ECO:0000256" key="5">
    <source>
        <dbReference type="ARBA" id="ARBA00022741"/>
    </source>
</evidence>
<evidence type="ECO:0000256" key="3">
    <source>
        <dbReference type="ARBA" id="ARBA00022553"/>
    </source>
</evidence>
<dbReference type="EC" id="2.7.13.3" evidence="2"/>
<feature type="transmembrane region" description="Helical" evidence="9">
    <location>
        <begin position="148"/>
        <end position="168"/>
    </location>
</feature>
<dbReference type="InterPro" id="IPR025828">
    <property type="entry name" value="Put_sensor_dom"/>
</dbReference>
<dbReference type="Gene3D" id="3.30.565.10">
    <property type="entry name" value="Histidine kinase-like ATPase, C-terminal domain"/>
    <property type="match status" value="1"/>
</dbReference>
<keyword evidence="9" id="KW-0812">Transmembrane</keyword>
<dbReference type="AlphaFoldDB" id="A0A1C4YRX6"/>
<dbReference type="InterPro" id="IPR036890">
    <property type="entry name" value="HATPase_C_sf"/>
</dbReference>
<evidence type="ECO:0000256" key="2">
    <source>
        <dbReference type="ARBA" id="ARBA00012438"/>
    </source>
</evidence>
<dbReference type="PANTHER" id="PTHR24421:SF10">
    <property type="entry name" value="NITRATE_NITRITE SENSOR PROTEIN NARQ"/>
    <property type="match status" value="1"/>
</dbReference>
<feature type="domain" description="Putative sensor" evidence="11">
    <location>
        <begin position="32"/>
        <end position="207"/>
    </location>
</feature>